<dbReference type="Proteomes" id="UP001249851">
    <property type="component" value="Unassembled WGS sequence"/>
</dbReference>
<proteinExistence type="inferred from homology"/>
<comment type="subcellular location">
    <subcellularLocation>
        <location evidence="1">Membrane</location>
        <topology evidence="1">Multi-pass membrane protein</topology>
    </subcellularLocation>
</comment>
<dbReference type="InterPro" id="IPR038213">
    <property type="entry name" value="IFI6/IFI27-like_sf"/>
</dbReference>
<comment type="similarity">
    <text evidence="2">Belongs to the IFI6/IFI27 family.</text>
</comment>
<sequence>MEDEKDETCNQSAPSTEQDQHPQRMTQSEDESNNSSNDENYHYSRATGTGGRPLDWKDVAFGVAAGTAAVAAAPLVLSAVGFGSGGIVAGSLAASIQSTLYGGATTGMFAAVQSAGMTGIGSTASAAIGGTSATAAVAARRLLVGSDKPADGTPMDDKGYEKNKEQDQS</sequence>
<reference evidence="7" key="1">
    <citation type="journal article" date="2023" name="G3 (Bethesda)">
        <title>Whole genome assembly and annotation of the endangered Caribbean coral Acropora cervicornis.</title>
        <authorList>
            <person name="Selwyn J.D."/>
            <person name="Vollmer S.V."/>
        </authorList>
    </citation>
    <scope>NUCLEOTIDE SEQUENCE</scope>
    <source>
        <strain evidence="7">K2</strain>
    </source>
</reference>
<dbReference type="InterPro" id="IPR009311">
    <property type="entry name" value="IFI6/IFI27-like"/>
</dbReference>
<organism evidence="7 8">
    <name type="scientific">Acropora cervicornis</name>
    <name type="common">Staghorn coral</name>
    <dbReference type="NCBI Taxonomy" id="6130"/>
    <lineage>
        <taxon>Eukaryota</taxon>
        <taxon>Metazoa</taxon>
        <taxon>Cnidaria</taxon>
        <taxon>Anthozoa</taxon>
        <taxon>Hexacorallia</taxon>
        <taxon>Scleractinia</taxon>
        <taxon>Astrocoeniina</taxon>
        <taxon>Acroporidae</taxon>
        <taxon>Acropora</taxon>
    </lineage>
</organism>
<protein>
    <submittedName>
        <fullName evidence="7">Uncharacterized protein</fullName>
    </submittedName>
</protein>
<dbReference type="GO" id="GO:0016020">
    <property type="term" value="C:membrane"/>
    <property type="evidence" value="ECO:0007669"/>
    <property type="project" value="UniProtKB-SubCell"/>
</dbReference>
<evidence type="ECO:0000256" key="2">
    <source>
        <dbReference type="ARBA" id="ARBA00007262"/>
    </source>
</evidence>
<evidence type="ECO:0000256" key="1">
    <source>
        <dbReference type="ARBA" id="ARBA00004141"/>
    </source>
</evidence>
<feature type="region of interest" description="Disordered" evidence="6">
    <location>
        <begin position="1"/>
        <end position="49"/>
    </location>
</feature>
<accession>A0AAD9QUT6</accession>
<evidence type="ECO:0000313" key="8">
    <source>
        <dbReference type="Proteomes" id="UP001249851"/>
    </source>
</evidence>
<evidence type="ECO:0000256" key="4">
    <source>
        <dbReference type="ARBA" id="ARBA00022989"/>
    </source>
</evidence>
<keyword evidence="4" id="KW-1133">Transmembrane helix</keyword>
<keyword evidence="3" id="KW-0812">Transmembrane</keyword>
<evidence type="ECO:0000256" key="3">
    <source>
        <dbReference type="ARBA" id="ARBA00022692"/>
    </source>
</evidence>
<gene>
    <name evidence="7" type="ORF">P5673_008313</name>
</gene>
<feature type="compositionally biased region" description="Basic and acidic residues" evidence="6">
    <location>
        <begin position="155"/>
        <end position="169"/>
    </location>
</feature>
<dbReference type="EMBL" id="JARQWQ010000014">
    <property type="protein sequence ID" value="KAK2567490.1"/>
    <property type="molecule type" value="Genomic_DNA"/>
</dbReference>
<keyword evidence="5" id="KW-0472">Membrane</keyword>
<dbReference type="Pfam" id="PF06140">
    <property type="entry name" value="Ifi-6-16"/>
    <property type="match status" value="1"/>
</dbReference>
<comment type="caution">
    <text evidence="7">The sequence shown here is derived from an EMBL/GenBank/DDBJ whole genome shotgun (WGS) entry which is preliminary data.</text>
</comment>
<evidence type="ECO:0000256" key="6">
    <source>
        <dbReference type="SAM" id="MobiDB-lite"/>
    </source>
</evidence>
<evidence type="ECO:0000313" key="7">
    <source>
        <dbReference type="EMBL" id="KAK2567490.1"/>
    </source>
</evidence>
<dbReference type="PANTHER" id="PTHR16932:SF18">
    <property type="entry name" value="INTERFERON, ALPHA-INDUCIBLE PROTEIN 27-LIKE 2"/>
    <property type="match status" value="1"/>
</dbReference>
<dbReference type="Gene3D" id="6.10.110.10">
    <property type="match status" value="1"/>
</dbReference>
<dbReference type="AlphaFoldDB" id="A0AAD9QUT6"/>
<dbReference type="PANTHER" id="PTHR16932">
    <property type="entry name" value="INTERFERON ALPHA-INDUCIBLE PROTEIN 27"/>
    <property type="match status" value="1"/>
</dbReference>
<reference evidence="7" key="2">
    <citation type="journal article" date="2023" name="Science">
        <title>Genomic signatures of disease resistance in endangered staghorn corals.</title>
        <authorList>
            <person name="Vollmer S.V."/>
            <person name="Selwyn J.D."/>
            <person name="Despard B.A."/>
            <person name="Roesel C.L."/>
        </authorList>
    </citation>
    <scope>NUCLEOTIDE SEQUENCE</scope>
    <source>
        <strain evidence="7">K2</strain>
    </source>
</reference>
<feature type="region of interest" description="Disordered" evidence="6">
    <location>
        <begin position="146"/>
        <end position="169"/>
    </location>
</feature>
<evidence type="ECO:0000256" key="5">
    <source>
        <dbReference type="ARBA" id="ARBA00023136"/>
    </source>
</evidence>
<name>A0AAD9QUT6_ACRCE</name>
<keyword evidence="8" id="KW-1185">Reference proteome</keyword>